<dbReference type="EMBL" id="JAQQFR010000003">
    <property type="protein sequence ID" value="MFL9877761.1"/>
    <property type="molecule type" value="Genomic_DNA"/>
</dbReference>
<sequence>MGNIRHACCEQHAADTRNTNKAAADHRPPGDKNNRNTAPFVCIRVHPVDAFYDVLTTGIHFSLIGLSEHYFYCFKPTPCRDENNTSRHITTMIGLKISTAMVG</sequence>
<gene>
    <name evidence="1" type="ORF">PQR63_05195</name>
</gene>
<name>A0ABW8Z4B0_9BURK</name>
<proteinExistence type="predicted"/>
<protein>
    <submittedName>
        <fullName evidence="1">Uncharacterized protein</fullName>
    </submittedName>
</protein>
<dbReference type="RefSeq" id="WP_408166238.1">
    <property type="nucleotide sequence ID" value="NZ_JAQQFR010000003.1"/>
</dbReference>
<reference evidence="1 2" key="1">
    <citation type="journal article" date="2024" name="Chem. Sci.">
        <title>Discovery of megapolipeptins by genome mining of a Burkholderiales bacteria collection.</title>
        <authorList>
            <person name="Paulo B.S."/>
            <person name="Recchia M.J.J."/>
            <person name="Lee S."/>
            <person name="Fergusson C.H."/>
            <person name="Romanowski S.B."/>
            <person name="Hernandez A."/>
            <person name="Krull N."/>
            <person name="Liu D.Y."/>
            <person name="Cavanagh H."/>
            <person name="Bos A."/>
            <person name="Gray C.A."/>
            <person name="Murphy B.T."/>
            <person name="Linington R.G."/>
            <person name="Eustaquio A.S."/>
        </authorList>
    </citation>
    <scope>NUCLEOTIDE SEQUENCE [LARGE SCALE GENOMIC DNA]</scope>
    <source>
        <strain evidence="1 2">RL21-008-BIB-B</strain>
    </source>
</reference>
<evidence type="ECO:0000313" key="1">
    <source>
        <dbReference type="EMBL" id="MFL9877761.1"/>
    </source>
</evidence>
<accession>A0ABW8Z4B0</accession>
<comment type="caution">
    <text evidence="1">The sequence shown here is derived from an EMBL/GenBank/DDBJ whole genome shotgun (WGS) entry which is preliminary data.</text>
</comment>
<keyword evidence="2" id="KW-1185">Reference proteome</keyword>
<organism evidence="1 2">
    <name type="scientific">Herbaspirillum rhizosphaerae</name>
    <dbReference type="NCBI Taxonomy" id="346179"/>
    <lineage>
        <taxon>Bacteria</taxon>
        <taxon>Pseudomonadati</taxon>
        <taxon>Pseudomonadota</taxon>
        <taxon>Betaproteobacteria</taxon>
        <taxon>Burkholderiales</taxon>
        <taxon>Oxalobacteraceae</taxon>
        <taxon>Herbaspirillum</taxon>
    </lineage>
</organism>
<evidence type="ECO:0000313" key="2">
    <source>
        <dbReference type="Proteomes" id="UP001629214"/>
    </source>
</evidence>
<dbReference type="Proteomes" id="UP001629214">
    <property type="component" value="Unassembled WGS sequence"/>
</dbReference>